<comment type="similarity">
    <text evidence="1">Belongs to the short-chain dehydrogenases/reductases (SDR) family.</text>
</comment>
<organism evidence="3 4">
    <name type="scientific">Dyadobacter pollutisoli</name>
    <dbReference type="NCBI Taxonomy" id="2910158"/>
    <lineage>
        <taxon>Bacteria</taxon>
        <taxon>Pseudomonadati</taxon>
        <taxon>Bacteroidota</taxon>
        <taxon>Cytophagia</taxon>
        <taxon>Cytophagales</taxon>
        <taxon>Spirosomataceae</taxon>
        <taxon>Dyadobacter</taxon>
    </lineage>
</organism>
<evidence type="ECO:0000256" key="1">
    <source>
        <dbReference type="ARBA" id="ARBA00006484"/>
    </source>
</evidence>
<dbReference type="InterPro" id="IPR036291">
    <property type="entry name" value="NAD(P)-bd_dom_sf"/>
</dbReference>
<dbReference type="PANTHER" id="PTHR24320">
    <property type="entry name" value="RETINOL DEHYDROGENASE"/>
    <property type="match status" value="1"/>
</dbReference>
<dbReference type="PANTHER" id="PTHR24320:SF148">
    <property type="entry name" value="NAD(P)-BINDING ROSSMANN-FOLD SUPERFAMILY PROTEIN"/>
    <property type="match status" value="1"/>
</dbReference>
<dbReference type="AlphaFoldDB" id="A0A9E8NJV3"/>
<dbReference type="SUPFAM" id="SSF51735">
    <property type="entry name" value="NAD(P)-binding Rossmann-fold domains"/>
    <property type="match status" value="1"/>
</dbReference>
<evidence type="ECO:0000313" key="4">
    <source>
        <dbReference type="Proteomes" id="UP001164653"/>
    </source>
</evidence>
<name>A0A9E8NJV3_9BACT</name>
<dbReference type="Gene3D" id="3.40.50.720">
    <property type="entry name" value="NAD(P)-binding Rossmann-like Domain"/>
    <property type="match status" value="1"/>
</dbReference>
<proteinExistence type="inferred from homology"/>
<sequence>MIIVTGGYAGIGLETVKTFVNAGAKVVVPARDIAKAAKNLEGIQNVTIEAMDLMDPASIDAFAAKFLLTESPLHMLVNNAGIMWVPLQRDTRGYESQLATNHLGHFQLTARLWPALKKAGSARVISVSSYGHQMAPFDFEDPNFKHRDYDTLAGYGQSKTANNLFAVELDRHGKKFGVRAFSVHPGSVNGTDLGRVAPMDLFKQMGTHDADGNLFPEVAQKLKTIPQGAATTVWCATSPQLANTGGLYCENTEVAEVDLGNIAHHYDEPLTLRGVQPYSIDTEDAKRLWTLSEDLTGVQFGVN</sequence>
<dbReference type="Proteomes" id="UP001164653">
    <property type="component" value="Chromosome"/>
</dbReference>
<dbReference type="Pfam" id="PF00106">
    <property type="entry name" value="adh_short"/>
    <property type="match status" value="1"/>
</dbReference>
<protein>
    <submittedName>
        <fullName evidence="3">SDR family NAD(P)-dependent oxidoreductase</fullName>
    </submittedName>
</protein>
<dbReference type="PRINTS" id="PR00081">
    <property type="entry name" value="GDHRDH"/>
</dbReference>
<gene>
    <name evidence="3" type="ORF">ON006_15575</name>
</gene>
<keyword evidence="4" id="KW-1185">Reference proteome</keyword>
<keyword evidence="2" id="KW-0560">Oxidoreductase</keyword>
<dbReference type="InterPro" id="IPR002347">
    <property type="entry name" value="SDR_fam"/>
</dbReference>
<accession>A0A9E8NJV3</accession>
<dbReference type="RefSeq" id="WP_244823003.1">
    <property type="nucleotide sequence ID" value="NZ_CP112998.1"/>
</dbReference>
<dbReference type="GO" id="GO:0016491">
    <property type="term" value="F:oxidoreductase activity"/>
    <property type="evidence" value="ECO:0007669"/>
    <property type="project" value="UniProtKB-KW"/>
</dbReference>
<evidence type="ECO:0000313" key="3">
    <source>
        <dbReference type="EMBL" id="WAC15354.1"/>
    </source>
</evidence>
<evidence type="ECO:0000256" key="2">
    <source>
        <dbReference type="ARBA" id="ARBA00023002"/>
    </source>
</evidence>
<dbReference type="KEGG" id="dpf:ON006_15575"/>
<dbReference type="EMBL" id="CP112998">
    <property type="protein sequence ID" value="WAC15354.1"/>
    <property type="molecule type" value="Genomic_DNA"/>
</dbReference>
<reference evidence="3" key="1">
    <citation type="submission" date="2022-11" db="EMBL/GenBank/DDBJ databases">
        <title>Dyadobacter pollutisoli sp. nov., isolated from plastic dumped soil.</title>
        <authorList>
            <person name="Kim J.M."/>
            <person name="Kim K.R."/>
            <person name="Lee J.K."/>
            <person name="Hao L."/>
            <person name="Jeon C.O."/>
        </authorList>
    </citation>
    <scope>NUCLEOTIDE SEQUENCE</scope>
    <source>
        <strain evidence="3">U1</strain>
    </source>
</reference>